<dbReference type="STRING" id="1544798.LH29_03500"/>
<accession>A0A0D8JCA5</accession>
<organism evidence="1 2">
    <name type="scientific">Draconibacterium sediminis</name>
    <dbReference type="NCBI Taxonomy" id="1544798"/>
    <lineage>
        <taxon>Bacteria</taxon>
        <taxon>Pseudomonadati</taxon>
        <taxon>Bacteroidota</taxon>
        <taxon>Bacteroidia</taxon>
        <taxon>Marinilabiliales</taxon>
        <taxon>Prolixibacteraceae</taxon>
        <taxon>Draconibacterium</taxon>
    </lineage>
</organism>
<dbReference type="EMBL" id="JRHC01000001">
    <property type="protein sequence ID" value="KJF44557.1"/>
    <property type="molecule type" value="Genomic_DNA"/>
</dbReference>
<evidence type="ECO:0000313" key="1">
    <source>
        <dbReference type="EMBL" id="KJF44557.1"/>
    </source>
</evidence>
<keyword evidence="2" id="KW-1185">Reference proteome</keyword>
<sequence>MALNKYVSEVKVIEHNQQVVFNYLSNFENLSTYLNSGLIEKITEKVPQIKITDFESDRDSCKFNITGLGLAEIKIVNREPFKTIKVKSSGGLPLSFTFWIQLMPVNEYKTKMRLTLHAEMSMMIKMMAGSKLEEGINQLADTLSKLPYQ</sequence>
<proteinExistence type="predicted"/>
<evidence type="ECO:0000313" key="2">
    <source>
        <dbReference type="Proteomes" id="UP000032544"/>
    </source>
</evidence>
<dbReference type="SUPFAM" id="SSF55961">
    <property type="entry name" value="Bet v1-like"/>
    <property type="match status" value="1"/>
</dbReference>
<dbReference type="RefSeq" id="WP_045026103.1">
    <property type="nucleotide sequence ID" value="NZ_JRHC01000001.1"/>
</dbReference>
<dbReference type="OrthoDB" id="1011799at2"/>
<dbReference type="Proteomes" id="UP000032544">
    <property type="component" value="Unassembled WGS sequence"/>
</dbReference>
<gene>
    <name evidence="1" type="ORF">LH29_03500</name>
</gene>
<evidence type="ECO:0008006" key="3">
    <source>
        <dbReference type="Google" id="ProtNLM"/>
    </source>
</evidence>
<protein>
    <recommendedName>
        <fullName evidence="3">Polyketide cyclase</fullName>
    </recommendedName>
</protein>
<dbReference type="AlphaFoldDB" id="A0A0D8JCA5"/>
<name>A0A0D8JCA5_9BACT</name>
<comment type="caution">
    <text evidence="1">The sequence shown here is derived from an EMBL/GenBank/DDBJ whole genome shotgun (WGS) entry which is preliminary data.</text>
</comment>
<reference evidence="1 2" key="1">
    <citation type="submission" date="2014-09" db="EMBL/GenBank/DDBJ databases">
        <title>Draft Genome Sequence of Draconibacterium sp. JN14CK-3.</title>
        <authorList>
            <person name="Dong C."/>
            <person name="Lai Q."/>
            <person name="Shao Z."/>
        </authorList>
    </citation>
    <scope>NUCLEOTIDE SEQUENCE [LARGE SCALE GENOMIC DNA]</scope>
    <source>
        <strain evidence="1 2">JN14CK-3</strain>
    </source>
</reference>